<protein>
    <recommendedName>
        <fullName evidence="3">Histidine phosphatase family protein</fullName>
    </recommendedName>
</protein>
<reference evidence="1" key="1">
    <citation type="submission" date="2021-02" db="EMBL/GenBank/DDBJ databases">
        <authorList>
            <person name="Dougan E. K."/>
            <person name="Rhodes N."/>
            <person name="Thang M."/>
            <person name="Chan C."/>
        </authorList>
    </citation>
    <scope>NUCLEOTIDE SEQUENCE</scope>
</reference>
<evidence type="ECO:0008006" key="3">
    <source>
        <dbReference type="Google" id="ProtNLM"/>
    </source>
</evidence>
<comment type="caution">
    <text evidence="1">The sequence shown here is derived from an EMBL/GenBank/DDBJ whole genome shotgun (WGS) entry which is preliminary data.</text>
</comment>
<evidence type="ECO:0000313" key="1">
    <source>
        <dbReference type="EMBL" id="CAE8658290.1"/>
    </source>
</evidence>
<dbReference type="EMBL" id="CAJNNW010015969">
    <property type="protein sequence ID" value="CAE8658290.1"/>
    <property type="molecule type" value="Genomic_DNA"/>
</dbReference>
<dbReference type="AlphaFoldDB" id="A0A813IZV3"/>
<evidence type="ECO:0000313" key="2">
    <source>
        <dbReference type="Proteomes" id="UP000626109"/>
    </source>
</evidence>
<name>A0A813IZV3_POLGL</name>
<proteinExistence type="predicted"/>
<dbReference type="Proteomes" id="UP000626109">
    <property type="component" value="Unassembled WGS sequence"/>
</dbReference>
<accession>A0A813IZV3</accession>
<organism evidence="1 2">
    <name type="scientific">Polarella glacialis</name>
    <name type="common">Dinoflagellate</name>
    <dbReference type="NCBI Taxonomy" id="89957"/>
    <lineage>
        <taxon>Eukaryota</taxon>
        <taxon>Sar</taxon>
        <taxon>Alveolata</taxon>
        <taxon>Dinophyceae</taxon>
        <taxon>Suessiales</taxon>
        <taxon>Suessiaceae</taxon>
        <taxon>Polarella</taxon>
    </lineage>
</organism>
<feature type="non-terminal residue" evidence="1">
    <location>
        <position position="1"/>
    </location>
</feature>
<sequence length="178" mass="18923">VGGSHESYIQSCWECDCVPNSSGSGWSGKQNKVNLQSRAHELTDWLQRQDERVIVLVGHSVFLQILTGDKTWLENGEVRTYSLQNGSWQPGAGQSTASAQATPRIAPQAVQAIPRIAPQAVRTLPQAGRIALQPVRLAPQTVQAAWPVAGEGHPAVANAAPRPRGSLAKCFLSTAGAA</sequence>
<gene>
    <name evidence="1" type="ORF">PGLA2088_LOCUS13365</name>
</gene>